<reference evidence="10" key="3">
    <citation type="submission" date="2025-09" db="UniProtKB">
        <authorList>
            <consortium name="Ensembl"/>
        </authorList>
    </citation>
    <scope>IDENTIFICATION</scope>
</reference>
<dbReference type="InParanoid" id="A0A669DMW8"/>
<evidence type="ECO:0000313" key="10">
    <source>
        <dbReference type="Ensembl" id="ENSONIP00000059736.1"/>
    </source>
</evidence>
<evidence type="ECO:0000256" key="8">
    <source>
        <dbReference type="SAM" id="Phobius"/>
    </source>
</evidence>
<name>A0A669DMW8_ORENI</name>
<keyword evidence="11" id="KW-1185">Reference proteome</keyword>
<evidence type="ECO:0000256" key="6">
    <source>
        <dbReference type="ARBA" id="ARBA00049737"/>
    </source>
</evidence>
<feature type="transmembrane region" description="Helical" evidence="8">
    <location>
        <begin position="97"/>
        <end position="130"/>
    </location>
</feature>
<comment type="subcellular location">
    <subcellularLocation>
        <location evidence="1">Membrane</location>
        <topology evidence="1">Multi-pass membrane protein</topology>
    </subcellularLocation>
</comment>
<dbReference type="PANTHER" id="PTHR31247:SF17">
    <property type="entry name" value="DUF4203 DOMAIN-CONTAINING PROTEIN"/>
    <property type="match status" value="1"/>
</dbReference>
<protein>
    <recommendedName>
        <fullName evidence="6">Transmembrane protein 198</fullName>
    </recommendedName>
</protein>
<evidence type="ECO:0000256" key="4">
    <source>
        <dbReference type="ARBA" id="ARBA00022989"/>
    </source>
</evidence>
<feature type="transmembrane region" description="Helical" evidence="8">
    <location>
        <begin position="169"/>
        <end position="193"/>
    </location>
</feature>
<feature type="transmembrane region" description="Helical" evidence="8">
    <location>
        <begin position="214"/>
        <end position="234"/>
    </location>
</feature>
<evidence type="ECO:0000256" key="1">
    <source>
        <dbReference type="ARBA" id="ARBA00004141"/>
    </source>
</evidence>
<evidence type="ECO:0000256" key="3">
    <source>
        <dbReference type="ARBA" id="ARBA00022692"/>
    </source>
</evidence>
<dbReference type="OMA" id="PLCWYNW"/>
<evidence type="ECO:0000313" key="11">
    <source>
        <dbReference type="Proteomes" id="UP000005207"/>
    </source>
</evidence>
<dbReference type="InterPro" id="IPR040236">
    <property type="entry name" value="TMEM198"/>
</dbReference>
<dbReference type="GeneTree" id="ENSGT00390000016940"/>
<evidence type="ECO:0000256" key="5">
    <source>
        <dbReference type="ARBA" id="ARBA00023136"/>
    </source>
</evidence>
<keyword evidence="5 8" id="KW-0472">Membrane</keyword>
<keyword evidence="3 8" id="KW-0812">Transmembrane</keyword>
<feature type="region of interest" description="Disordered" evidence="7">
    <location>
        <begin position="284"/>
        <end position="315"/>
    </location>
</feature>
<dbReference type="PANTHER" id="PTHR31247">
    <property type="entry name" value="TRANSMEMBRANE PROTEIN 198 FAMILY MEMBER"/>
    <property type="match status" value="1"/>
</dbReference>
<dbReference type="InterPro" id="IPR025256">
    <property type="entry name" value="TM7S3/TM198-like_dom"/>
</dbReference>
<keyword evidence="4 8" id="KW-1133">Transmembrane helix</keyword>
<dbReference type="Pfam" id="PF13886">
    <property type="entry name" value="TM7S3_TM198"/>
    <property type="match status" value="1"/>
</dbReference>
<evidence type="ECO:0000256" key="2">
    <source>
        <dbReference type="ARBA" id="ARBA00006244"/>
    </source>
</evidence>
<proteinExistence type="inferred from homology"/>
<feature type="domain" description="TM7S3/TM198-like" evidence="9">
    <location>
        <begin position="38"/>
        <end position="232"/>
    </location>
</feature>
<dbReference type="Proteomes" id="UP000005207">
    <property type="component" value="Linkage group LG20"/>
</dbReference>
<feature type="transmembrane region" description="Helical" evidence="8">
    <location>
        <begin position="32"/>
        <end position="51"/>
    </location>
</feature>
<comment type="similarity">
    <text evidence="2">Belongs to the TMEM198 family.</text>
</comment>
<evidence type="ECO:0000256" key="7">
    <source>
        <dbReference type="SAM" id="MobiDB-lite"/>
    </source>
</evidence>
<organism evidence="10 11">
    <name type="scientific">Oreochromis niloticus</name>
    <name type="common">Nile tilapia</name>
    <name type="synonym">Tilapia nilotica</name>
    <dbReference type="NCBI Taxonomy" id="8128"/>
    <lineage>
        <taxon>Eukaryota</taxon>
        <taxon>Metazoa</taxon>
        <taxon>Chordata</taxon>
        <taxon>Craniata</taxon>
        <taxon>Vertebrata</taxon>
        <taxon>Euteleostomi</taxon>
        <taxon>Actinopterygii</taxon>
        <taxon>Neopterygii</taxon>
        <taxon>Teleostei</taxon>
        <taxon>Neoteleostei</taxon>
        <taxon>Acanthomorphata</taxon>
        <taxon>Ovalentaria</taxon>
        <taxon>Cichlomorphae</taxon>
        <taxon>Cichliformes</taxon>
        <taxon>Cichlidae</taxon>
        <taxon>African cichlids</taxon>
        <taxon>Pseudocrenilabrinae</taxon>
        <taxon>Oreochromini</taxon>
        <taxon>Oreochromis</taxon>
    </lineage>
</organism>
<accession>A0A669DMW8</accession>
<sequence>MALTSLYVTEKPGAGLSEVDICTLEINMKYEVIPSIVCSVCLSFGLIYCFFGYRCFKMVMFFSGFLLSLAAMLLLYHKEPVLSTQLQAETKAGIGLGVAVLCGLLTMLMTTVGLLISGLLLGSLLSLSILVVIGQFHSLTPVWVPLSVVLTASMAAAVFTLQWQKLFSIIFTSVFGATAVMLCADYLVGAFVLPDEVYDIFSQAAPRPLCWFDWAVTGICPVLSLTGVLVQWWFTAKGMSHNGSKFNSICNSRLYSQPPYLMFCVHVLRLFFPPLLMHPGAHKKQTKYAKKHANKESRRRPQHHRRRRPPPLKRYAGDVLAPSYLQSLQERQMGTGSSKSSVSTITHTLIDFDFETGSMVPLTTSSPVFTV</sequence>
<dbReference type="AlphaFoldDB" id="A0A669DMW8"/>
<feature type="transmembrane region" description="Helical" evidence="8">
    <location>
        <begin position="142"/>
        <end position="163"/>
    </location>
</feature>
<feature type="compositionally biased region" description="Basic residues" evidence="7">
    <location>
        <begin position="284"/>
        <end position="311"/>
    </location>
</feature>
<gene>
    <name evidence="10" type="primary">LOC100693402</name>
</gene>
<dbReference type="Ensembl" id="ENSONIT00000088411.1">
    <property type="protein sequence ID" value="ENSONIP00000059736.1"/>
    <property type="gene ID" value="ENSONIG00000040819.1"/>
</dbReference>
<evidence type="ECO:0000259" key="9">
    <source>
        <dbReference type="Pfam" id="PF13886"/>
    </source>
</evidence>
<dbReference type="GO" id="GO:0005886">
    <property type="term" value="C:plasma membrane"/>
    <property type="evidence" value="ECO:0007669"/>
    <property type="project" value="TreeGrafter"/>
</dbReference>
<reference evidence="11" key="1">
    <citation type="submission" date="2012-01" db="EMBL/GenBank/DDBJ databases">
        <title>The Genome Sequence of Oreochromis niloticus (Nile Tilapia).</title>
        <authorList>
            <consortium name="Broad Institute Genome Assembly Team"/>
            <consortium name="Broad Institute Sequencing Platform"/>
            <person name="Di Palma F."/>
            <person name="Johnson J."/>
            <person name="Lander E.S."/>
            <person name="Lindblad-Toh K."/>
        </authorList>
    </citation>
    <scope>NUCLEOTIDE SEQUENCE [LARGE SCALE GENOMIC DNA]</scope>
</reference>
<reference evidence="10" key="2">
    <citation type="submission" date="2025-08" db="UniProtKB">
        <authorList>
            <consortium name="Ensembl"/>
        </authorList>
    </citation>
    <scope>IDENTIFICATION</scope>
</reference>
<feature type="transmembrane region" description="Helical" evidence="8">
    <location>
        <begin position="58"/>
        <end position="77"/>
    </location>
</feature>